<evidence type="ECO:0000256" key="1">
    <source>
        <dbReference type="ARBA" id="ARBA00004127"/>
    </source>
</evidence>
<proteinExistence type="predicted"/>
<feature type="region of interest" description="Disordered" evidence="5">
    <location>
        <begin position="935"/>
        <end position="1091"/>
    </location>
</feature>
<dbReference type="Pfam" id="PF09359">
    <property type="entry name" value="VTC"/>
    <property type="match status" value="1"/>
</dbReference>
<feature type="compositionally biased region" description="Polar residues" evidence="5">
    <location>
        <begin position="942"/>
        <end position="951"/>
    </location>
</feature>
<dbReference type="AlphaFoldDB" id="A0AAD2GBA7"/>
<evidence type="ECO:0000313" key="10">
    <source>
        <dbReference type="Proteomes" id="UP001295423"/>
    </source>
</evidence>
<dbReference type="GO" id="GO:0012505">
    <property type="term" value="C:endomembrane system"/>
    <property type="evidence" value="ECO:0007669"/>
    <property type="project" value="UniProtKB-SubCell"/>
</dbReference>
<feature type="domain" description="DUF202" evidence="7">
    <location>
        <begin position="554"/>
        <end position="615"/>
    </location>
</feature>
<dbReference type="InterPro" id="IPR051572">
    <property type="entry name" value="VTC_Complex_Subunit"/>
</dbReference>
<gene>
    <name evidence="9" type="ORF">CYCCA115_LOCUS23306</name>
</gene>
<comment type="caution">
    <text evidence="9">The sequence shown here is derived from an EMBL/GenBank/DDBJ whole genome shotgun (WGS) entry which is preliminary data.</text>
</comment>
<accession>A0AAD2GBA7</accession>
<keyword evidence="4 6" id="KW-0472">Membrane</keyword>
<sequence>MRIAVMEGPKDLRKSLEQALHDMATQGPEKQEQFCQVFANALQFVERAISEEIAHHEQYASSLLRSIELTISVPEHQSPQQEADFRQAAQAQVHNSKLLSANAKRFGQMLLDVSRLADTKISTDITFEKTVQERLLFEPWAQSSFTKIVVLFSDVFEALRDLKEAASASGKAGVWVAPDSFERKTTKYWVPEENLPELLMTCASEAPFLVYGKTGRLSRAEDIPLDDLWKNLSSKISSIYFDSPSLALYKERIKRREGAQLLRARWYGEKPPKPDQPVFLELKTHHESWIFAKSVKERVAILERDMNAFLYSMDSVMSEGYAESLVLAATPKLKGEKLAKAIDLLIRSHTLVVRHKLRPCVRSTYDRLAFQSSKSNSLRLTLDRKVVVSDERGCKQGEQWYVPFEPYESKPDGSDRRTIPFAVFEIKLGEGQESTALNECIDNGTILDAAKFSKFLTGAATFNTVNHLPYWADHPAFQTFFYQASALSSSKLSSVRDVPYNNDGEISLTATGSSDEAGLPGDRKSSKKFLSFLPQRVRGNAFVAPKKAVRIEPKTYFANERTFIQWVSAALFLVTTSAILLEAENGEGYAKLTATTLLIFALIIAIYAVGLYYSRLWLLTNARPNGYISHFGPFVLTSAAIAGTWVILRQIRLVEFQEELERSVEEARNKVRFVQADPGMCMEHDISSFSPLEFEPSDALVDLQRNQLLVPSLSEIYGFPLPEWNSEGVLEIPNVSSSIVAQVELADFGSATLVDDDTLYAVSEIDITTLEQSPQMYSFERGDFGRFEVTGQWKLETPEPEGMALVSKGRSSSLLVSGQIGEGPLSAVIKRFDVPEPNGAPISLNDNSTFVPTTPTLEASRNLNEKLIDADMEDPKIGAMTYFEGVLYVLHEKGKVVRAWDMETGTFRAEWPLPGVPNSSGKQWEGLAFQRIERPRRATAIERSSSSNPKNNLRRRRIQTTDDDPRWRDDDVQGTDDDPRWRDDDVQGTDDDPRWRDDDVQGTDDDPRWQDDDVQGTDDDPRWQDDDQEEEGEENNVQLNEEEDEEAEDEDREEEEDEDQEEEDEDREGEDEDQEEEDEDREDDIEEEEDTSVLVLHLTHDTPAAIWSIVVKEGDMKGSIEYPPCADVFR</sequence>
<evidence type="ECO:0008006" key="11">
    <source>
        <dbReference type="Google" id="ProtNLM"/>
    </source>
</evidence>
<dbReference type="InterPro" id="IPR003807">
    <property type="entry name" value="DUF202"/>
</dbReference>
<comment type="subcellular location">
    <subcellularLocation>
        <location evidence="1">Endomembrane system</location>
        <topology evidence="1">Multi-pass membrane protein</topology>
    </subcellularLocation>
</comment>
<feature type="domain" description="VTC" evidence="8">
    <location>
        <begin position="183"/>
        <end position="462"/>
    </location>
</feature>
<reference evidence="9" key="1">
    <citation type="submission" date="2023-08" db="EMBL/GenBank/DDBJ databases">
        <authorList>
            <person name="Audoor S."/>
            <person name="Bilcke G."/>
        </authorList>
    </citation>
    <scope>NUCLEOTIDE SEQUENCE</scope>
</reference>
<dbReference type="Gene3D" id="3.20.100.30">
    <property type="entry name" value="VTC, catalytic tunnel domain"/>
    <property type="match status" value="1"/>
</dbReference>
<evidence type="ECO:0000259" key="8">
    <source>
        <dbReference type="Pfam" id="PF09359"/>
    </source>
</evidence>
<feature type="compositionally biased region" description="Basic and acidic residues" evidence="5">
    <location>
        <begin position="959"/>
        <end position="1011"/>
    </location>
</feature>
<feature type="transmembrane region" description="Helical" evidence="6">
    <location>
        <begin position="627"/>
        <end position="648"/>
    </location>
</feature>
<evidence type="ECO:0000259" key="7">
    <source>
        <dbReference type="Pfam" id="PF02656"/>
    </source>
</evidence>
<evidence type="ECO:0000256" key="6">
    <source>
        <dbReference type="SAM" id="Phobius"/>
    </source>
</evidence>
<feature type="transmembrane region" description="Helical" evidence="6">
    <location>
        <begin position="593"/>
        <end position="615"/>
    </location>
</feature>
<feature type="compositionally biased region" description="Acidic residues" evidence="5">
    <location>
        <begin position="1026"/>
        <end position="1091"/>
    </location>
</feature>
<dbReference type="Proteomes" id="UP001295423">
    <property type="component" value="Unassembled WGS sequence"/>
</dbReference>
<name>A0AAD2GBA7_9STRA</name>
<protein>
    <recommendedName>
        <fullName evidence="11">SPX domain-containing protein</fullName>
    </recommendedName>
</protein>
<evidence type="ECO:0000256" key="5">
    <source>
        <dbReference type="SAM" id="MobiDB-lite"/>
    </source>
</evidence>
<dbReference type="InterPro" id="IPR042267">
    <property type="entry name" value="VTC_sf"/>
</dbReference>
<evidence type="ECO:0000256" key="2">
    <source>
        <dbReference type="ARBA" id="ARBA00022692"/>
    </source>
</evidence>
<dbReference type="PANTHER" id="PTHR46140">
    <property type="entry name" value="VACUOLAR TRANSPORTER CHAPERONE 1-RELATED"/>
    <property type="match status" value="1"/>
</dbReference>
<dbReference type="InterPro" id="IPR018966">
    <property type="entry name" value="VTC_domain"/>
</dbReference>
<evidence type="ECO:0000313" key="9">
    <source>
        <dbReference type="EMBL" id="CAJ1968581.1"/>
    </source>
</evidence>
<evidence type="ECO:0000256" key="4">
    <source>
        <dbReference type="ARBA" id="ARBA00023136"/>
    </source>
</evidence>
<dbReference type="Pfam" id="PF02656">
    <property type="entry name" value="DUF202"/>
    <property type="match status" value="1"/>
</dbReference>
<dbReference type="EMBL" id="CAKOGP040002391">
    <property type="protein sequence ID" value="CAJ1968581.1"/>
    <property type="molecule type" value="Genomic_DNA"/>
</dbReference>
<dbReference type="GO" id="GO:0006799">
    <property type="term" value="P:polyphosphate biosynthetic process"/>
    <property type="evidence" value="ECO:0007669"/>
    <property type="project" value="UniProtKB-ARBA"/>
</dbReference>
<organism evidence="9 10">
    <name type="scientific">Cylindrotheca closterium</name>
    <dbReference type="NCBI Taxonomy" id="2856"/>
    <lineage>
        <taxon>Eukaryota</taxon>
        <taxon>Sar</taxon>
        <taxon>Stramenopiles</taxon>
        <taxon>Ochrophyta</taxon>
        <taxon>Bacillariophyta</taxon>
        <taxon>Bacillariophyceae</taxon>
        <taxon>Bacillariophycidae</taxon>
        <taxon>Bacillariales</taxon>
        <taxon>Bacillariaceae</taxon>
        <taxon>Cylindrotheca</taxon>
    </lineage>
</organism>
<evidence type="ECO:0000256" key="3">
    <source>
        <dbReference type="ARBA" id="ARBA00022989"/>
    </source>
</evidence>
<keyword evidence="10" id="KW-1185">Reference proteome</keyword>
<dbReference type="PANTHER" id="PTHR46140:SF1">
    <property type="entry name" value="VACUOLAR TRANSPORTER CHAPERONE COMPLEX SUBUNIT 4-RELATED"/>
    <property type="match status" value="1"/>
</dbReference>
<keyword evidence="2 6" id="KW-0812">Transmembrane</keyword>
<keyword evidence="3 6" id="KW-1133">Transmembrane helix</keyword>